<dbReference type="FunFam" id="3.40.800.20:FF:000045">
    <property type="entry name" value="Histone deacetylase"/>
    <property type="match status" value="1"/>
</dbReference>
<reference evidence="15 16" key="1">
    <citation type="submission" date="2019-09" db="EMBL/GenBank/DDBJ databases">
        <title>Bird 10,000 Genomes (B10K) Project - Family phase.</title>
        <authorList>
            <person name="Zhang G."/>
        </authorList>
    </citation>
    <scope>NUCLEOTIDE SEQUENCE [LARGE SCALE GENOMIC DNA]</scope>
    <source>
        <strain evidence="15">B10K-DU-001-31</strain>
        <tissue evidence="15">Muscle</tissue>
    </source>
</reference>
<feature type="non-terminal residue" evidence="15">
    <location>
        <position position="1"/>
    </location>
</feature>
<dbReference type="GO" id="GO:0031507">
    <property type="term" value="P:heterochromatin formation"/>
    <property type="evidence" value="ECO:0007669"/>
    <property type="project" value="TreeGrafter"/>
</dbReference>
<dbReference type="Pfam" id="PF00850">
    <property type="entry name" value="Hist_deacetyl"/>
    <property type="match status" value="1"/>
</dbReference>
<dbReference type="GO" id="GO:0016581">
    <property type="term" value="C:NuRD complex"/>
    <property type="evidence" value="ECO:0007669"/>
    <property type="project" value="TreeGrafter"/>
</dbReference>
<keyword evidence="4" id="KW-0678">Repressor</keyword>
<name>A0A7L2FI41_QUIME</name>
<evidence type="ECO:0000256" key="6">
    <source>
        <dbReference type="ARBA" id="ARBA00022853"/>
    </source>
</evidence>
<dbReference type="EMBL" id="VWYF01024985">
    <property type="protein sequence ID" value="NXQ73719.1"/>
    <property type="molecule type" value="Genomic_DNA"/>
</dbReference>
<comment type="catalytic activity">
    <reaction evidence="10">
        <text>N(6)-acetyl-L-lysyl-[protein] + H2O = L-lysyl-[protein] + acetate</text>
        <dbReference type="Rhea" id="RHEA:58108"/>
        <dbReference type="Rhea" id="RHEA-COMP:9752"/>
        <dbReference type="Rhea" id="RHEA-COMP:10731"/>
        <dbReference type="ChEBI" id="CHEBI:15377"/>
        <dbReference type="ChEBI" id="CHEBI:29969"/>
        <dbReference type="ChEBI" id="CHEBI:30089"/>
        <dbReference type="ChEBI" id="CHEBI:61930"/>
    </reaction>
    <physiologicalReaction direction="left-to-right" evidence="10">
        <dbReference type="Rhea" id="RHEA:58109"/>
    </physiologicalReaction>
</comment>
<dbReference type="PRINTS" id="PR01270">
    <property type="entry name" value="HDASUPER"/>
</dbReference>
<protein>
    <recommendedName>
        <fullName evidence="3">histone deacetylase</fullName>
        <ecNumber evidence="3">3.5.1.98</ecNumber>
    </recommendedName>
</protein>
<gene>
    <name evidence="15" type="primary">Hdac1</name>
    <name evidence="15" type="ORF">QUIMEX_R05021</name>
</gene>
<feature type="non-terminal residue" evidence="15">
    <location>
        <position position="249"/>
    </location>
</feature>
<dbReference type="PRINTS" id="PR01271">
    <property type="entry name" value="HISDACETLASE"/>
</dbReference>
<dbReference type="InterPro" id="IPR000286">
    <property type="entry name" value="HDACs"/>
</dbReference>
<keyword evidence="8" id="KW-0804">Transcription</keyword>
<keyword evidence="6" id="KW-0156">Chromatin regulator</keyword>
<evidence type="ECO:0000313" key="16">
    <source>
        <dbReference type="Proteomes" id="UP000552319"/>
    </source>
</evidence>
<dbReference type="EC" id="3.5.1.98" evidence="3"/>
<comment type="catalytic activity">
    <reaction evidence="12">
        <text>N(6)-acetyl-L-lysyl-[histone] + H2O = L-lysyl-[histone] + acetate</text>
        <dbReference type="Rhea" id="RHEA:58196"/>
        <dbReference type="Rhea" id="RHEA-COMP:9845"/>
        <dbReference type="Rhea" id="RHEA-COMP:11338"/>
        <dbReference type="ChEBI" id="CHEBI:15377"/>
        <dbReference type="ChEBI" id="CHEBI:29969"/>
        <dbReference type="ChEBI" id="CHEBI:30089"/>
        <dbReference type="ChEBI" id="CHEBI:61930"/>
        <dbReference type="EC" id="3.5.1.98"/>
    </reaction>
    <physiologicalReaction direction="left-to-right" evidence="12">
        <dbReference type="Rhea" id="RHEA:58197"/>
    </physiologicalReaction>
</comment>
<evidence type="ECO:0000256" key="4">
    <source>
        <dbReference type="ARBA" id="ARBA00022491"/>
    </source>
</evidence>
<evidence type="ECO:0000259" key="14">
    <source>
        <dbReference type="Pfam" id="PF00850"/>
    </source>
</evidence>
<comment type="subcellular location">
    <subcellularLocation>
        <location evidence="1">Nucleus</location>
    </subcellularLocation>
</comment>
<dbReference type="InterPro" id="IPR023696">
    <property type="entry name" value="Ureohydrolase_dom_sf"/>
</dbReference>
<sequence>ILIFSRYHQRVLYIDIDIHHGDGVEEAFYTTDRVMTVSFHKYGEYFPGTGDLRDIGAGKGKYYAVNYPLRDGIDDESYEAIFKPVISKVMETFQPSAVVLQCGSDSLSGDRLGCFNLTIKGHAKCVEFVKSFNLPMLMLGGGGYTIRNVARCWTYETAVALDTEIPNELPYNDYFEYFGPDFKLHISPSNMTNQNTNEYLEKIKQRLFENLRMLPHAPGVQMQPIPEDAVQEDSGDEEEEDPEKRISGR</sequence>
<dbReference type="InterPro" id="IPR037138">
    <property type="entry name" value="His_deacetylse_dom_sf"/>
</dbReference>
<evidence type="ECO:0000256" key="1">
    <source>
        <dbReference type="ARBA" id="ARBA00004123"/>
    </source>
</evidence>
<evidence type="ECO:0000313" key="15">
    <source>
        <dbReference type="EMBL" id="NXQ73719.1"/>
    </source>
</evidence>
<evidence type="ECO:0000256" key="10">
    <source>
        <dbReference type="ARBA" id="ARBA00049136"/>
    </source>
</evidence>
<dbReference type="PANTHER" id="PTHR10625">
    <property type="entry name" value="HISTONE DEACETYLASE HDAC1-RELATED"/>
    <property type="match status" value="1"/>
</dbReference>
<comment type="similarity">
    <text evidence="2">Belongs to the histone deacetylase family. HD type 1 subfamily.</text>
</comment>
<dbReference type="SUPFAM" id="SSF52768">
    <property type="entry name" value="Arginase/deacetylase"/>
    <property type="match status" value="1"/>
</dbReference>
<evidence type="ECO:0000256" key="12">
    <source>
        <dbReference type="ARBA" id="ARBA00049416"/>
    </source>
</evidence>
<evidence type="ECO:0000256" key="5">
    <source>
        <dbReference type="ARBA" id="ARBA00022801"/>
    </source>
</evidence>
<evidence type="ECO:0000256" key="8">
    <source>
        <dbReference type="ARBA" id="ARBA00023163"/>
    </source>
</evidence>
<evidence type="ECO:0000256" key="3">
    <source>
        <dbReference type="ARBA" id="ARBA00012111"/>
    </source>
</evidence>
<comment type="catalytic activity">
    <reaction evidence="11">
        <text>N(6)-(2E)-butenoyl-L-lysyl-[protein] + H2O = (2E)-2-butenoate + L-lysyl-[protein]</text>
        <dbReference type="Rhea" id="RHEA:69172"/>
        <dbReference type="Rhea" id="RHEA-COMP:9752"/>
        <dbReference type="Rhea" id="RHEA-COMP:13707"/>
        <dbReference type="ChEBI" id="CHEBI:15377"/>
        <dbReference type="ChEBI" id="CHEBI:29969"/>
        <dbReference type="ChEBI" id="CHEBI:35899"/>
        <dbReference type="ChEBI" id="CHEBI:137954"/>
    </reaction>
    <physiologicalReaction direction="left-to-right" evidence="11">
        <dbReference type="Rhea" id="RHEA:69173"/>
    </physiologicalReaction>
</comment>
<feature type="domain" description="Histone deacetylase" evidence="14">
    <location>
        <begin position="8"/>
        <end position="159"/>
    </location>
</feature>
<evidence type="ECO:0000256" key="9">
    <source>
        <dbReference type="ARBA" id="ARBA00023242"/>
    </source>
</evidence>
<dbReference type="Proteomes" id="UP000552319">
    <property type="component" value="Unassembled WGS sequence"/>
</dbReference>
<evidence type="ECO:0000256" key="11">
    <source>
        <dbReference type="ARBA" id="ARBA00049193"/>
    </source>
</evidence>
<evidence type="ECO:0000256" key="7">
    <source>
        <dbReference type="ARBA" id="ARBA00023015"/>
    </source>
</evidence>
<keyword evidence="9" id="KW-0539">Nucleus</keyword>
<proteinExistence type="inferred from homology"/>
<organism evidence="15 16">
    <name type="scientific">Quiscalus mexicanus</name>
    <name type="common">Great-tailed grackle</name>
    <name type="synonym">Cassidix mexicanus</name>
    <dbReference type="NCBI Taxonomy" id="64278"/>
    <lineage>
        <taxon>Eukaryota</taxon>
        <taxon>Metazoa</taxon>
        <taxon>Chordata</taxon>
        <taxon>Craniata</taxon>
        <taxon>Vertebrata</taxon>
        <taxon>Euteleostomi</taxon>
        <taxon>Archelosauria</taxon>
        <taxon>Archosauria</taxon>
        <taxon>Dinosauria</taxon>
        <taxon>Saurischia</taxon>
        <taxon>Theropoda</taxon>
        <taxon>Coelurosauria</taxon>
        <taxon>Aves</taxon>
        <taxon>Neognathae</taxon>
        <taxon>Neoaves</taxon>
        <taxon>Telluraves</taxon>
        <taxon>Australaves</taxon>
        <taxon>Passeriformes</taxon>
        <taxon>Passeroidea</taxon>
        <taxon>Icteridae</taxon>
        <taxon>Quiscalus</taxon>
    </lineage>
</organism>
<dbReference type="Gene3D" id="3.40.800.20">
    <property type="entry name" value="Histone deacetylase domain"/>
    <property type="match status" value="1"/>
</dbReference>
<dbReference type="GO" id="GO:0141221">
    <property type="term" value="F:histone deacetylase activity, hydrolytic mechanism"/>
    <property type="evidence" value="ECO:0007669"/>
    <property type="project" value="UniProtKB-EC"/>
</dbReference>
<accession>A0A7L2FI41</accession>
<dbReference type="InterPro" id="IPR003084">
    <property type="entry name" value="HDAC_I/II"/>
</dbReference>
<keyword evidence="5" id="KW-0378">Hydrolase</keyword>
<comment type="caution">
    <text evidence="15">The sequence shown here is derived from an EMBL/GenBank/DDBJ whole genome shotgun (WGS) entry which is preliminary data.</text>
</comment>
<keyword evidence="7" id="KW-0805">Transcription regulation</keyword>
<evidence type="ECO:0000256" key="2">
    <source>
        <dbReference type="ARBA" id="ARBA00006457"/>
    </source>
</evidence>
<keyword evidence="16" id="KW-1185">Reference proteome</keyword>
<dbReference type="PANTHER" id="PTHR10625:SF49">
    <property type="entry name" value="HISTONE DEACETYLASE 1"/>
    <property type="match status" value="1"/>
</dbReference>
<dbReference type="AlphaFoldDB" id="A0A7L2FI41"/>
<feature type="compositionally biased region" description="Acidic residues" evidence="13">
    <location>
        <begin position="229"/>
        <end position="241"/>
    </location>
</feature>
<evidence type="ECO:0000256" key="13">
    <source>
        <dbReference type="SAM" id="MobiDB-lite"/>
    </source>
</evidence>
<dbReference type="InterPro" id="IPR023801">
    <property type="entry name" value="His_deacetylse_dom"/>
</dbReference>
<feature type="region of interest" description="Disordered" evidence="13">
    <location>
        <begin position="218"/>
        <end position="249"/>
    </location>
</feature>